<keyword evidence="5" id="KW-0805">Transcription regulation</keyword>
<evidence type="ECO:0000256" key="9">
    <source>
        <dbReference type="SAM" id="MobiDB-lite"/>
    </source>
</evidence>
<dbReference type="STRING" id="200361.A0A453HT59"/>
<evidence type="ECO:0000256" key="2">
    <source>
        <dbReference type="ARBA" id="ARBA00022723"/>
    </source>
</evidence>
<dbReference type="Gramene" id="AET4Gv20286900.1">
    <property type="protein sequence ID" value="AET4Gv20286900.1"/>
    <property type="gene ID" value="AET4Gv20286900"/>
</dbReference>
<dbReference type="GO" id="GO:0008270">
    <property type="term" value="F:zinc ion binding"/>
    <property type="evidence" value="ECO:0007669"/>
    <property type="project" value="UniProtKB-KW"/>
</dbReference>
<evidence type="ECO:0000256" key="1">
    <source>
        <dbReference type="ARBA" id="ARBA00004123"/>
    </source>
</evidence>
<feature type="domain" description="C2H2-type" evidence="10">
    <location>
        <begin position="100"/>
        <end position="127"/>
    </location>
</feature>
<evidence type="ECO:0000256" key="4">
    <source>
        <dbReference type="ARBA" id="ARBA00022833"/>
    </source>
</evidence>
<reference evidence="11" key="4">
    <citation type="submission" date="2019-03" db="UniProtKB">
        <authorList>
            <consortium name="EnsemblPlants"/>
        </authorList>
    </citation>
    <scope>IDENTIFICATION</scope>
</reference>
<dbReference type="PANTHER" id="PTHR45801">
    <property type="entry name" value="OS07G0101800 PROTEIN"/>
    <property type="match status" value="1"/>
</dbReference>
<keyword evidence="4" id="KW-0862">Zinc</keyword>
<keyword evidence="12" id="KW-1185">Reference proteome</keyword>
<dbReference type="InterPro" id="IPR036236">
    <property type="entry name" value="Znf_C2H2_sf"/>
</dbReference>
<dbReference type="PROSITE" id="PS00028">
    <property type="entry name" value="ZINC_FINGER_C2H2_1"/>
    <property type="match status" value="1"/>
</dbReference>
<name>A0A453HT59_AEGTS</name>
<evidence type="ECO:0000313" key="12">
    <source>
        <dbReference type="Proteomes" id="UP000015105"/>
    </source>
</evidence>
<evidence type="ECO:0000256" key="6">
    <source>
        <dbReference type="ARBA" id="ARBA00023163"/>
    </source>
</evidence>
<keyword evidence="6" id="KW-0804">Transcription</keyword>
<feature type="compositionally biased region" description="Acidic residues" evidence="9">
    <location>
        <begin position="135"/>
        <end position="147"/>
    </location>
</feature>
<dbReference type="EnsemblPlants" id="AET4Gv20286900.1">
    <property type="protein sequence ID" value="AET4Gv20286900.1"/>
    <property type="gene ID" value="AET4Gv20286900"/>
</dbReference>
<dbReference type="InterPro" id="IPR013087">
    <property type="entry name" value="Znf_C2H2_type"/>
</dbReference>
<comment type="subcellular location">
    <subcellularLocation>
        <location evidence="1">Nucleus</location>
    </subcellularLocation>
</comment>
<protein>
    <recommendedName>
        <fullName evidence="10">C2H2-type domain-containing protein</fullName>
    </recommendedName>
</protein>
<reference evidence="12" key="2">
    <citation type="journal article" date="2017" name="Nat. Plants">
        <title>The Aegilops tauschii genome reveals multiple impacts of transposons.</title>
        <authorList>
            <person name="Zhao G."/>
            <person name="Zou C."/>
            <person name="Li K."/>
            <person name="Wang K."/>
            <person name="Li T."/>
            <person name="Gao L."/>
            <person name="Zhang X."/>
            <person name="Wang H."/>
            <person name="Yang Z."/>
            <person name="Liu X."/>
            <person name="Jiang W."/>
            <person name="Mao L."/>
            <person name="Kong X."/>
            <person name="Jiao Y."/>
            <person name="Jia J."/>
        </authorList>
    </citation>
    <scope>NUCLEOTIDE SEQUENCE [LARGE SCALE GENOMIC DNA]</scope>
    <source>
        <strain evidence="12">cv. AL8/78</strain>
    </source>
</reference>
<dbReference type="InterPro" id="IPR052426">
    <property type="entry name" value="Plant_dev_regulator"/>
</dbReference>
<proteinExistence type="predicted"/>
<dbReference type="SUPFAM" id="SSF57667">
    <property type="entry name" value="beta-beta-alpha zinc fingers"/>
    <property type="match status" value="1"/>
</dbReference>
<evidence type="ECO:0000256" key="8">
    <source>
        <dbReference type="PROSITE-ProRule" id="PRU00042"/>
    </source>
</evidence>
<keyword evidence="3 8" id="KW-0863">Zinc-finger</keyword>
<dbReference type="Proteomes" id="UP000015105">
    <property type="component" value="Chromosome 4D"/>
</dbReference>
<evidence type="ECO:0000259" key="10">
    <source>
        <dbReference type="PROSITE" id="PS50157"/>
    </source>
</evidence>
<evidence type="ECO:0000256" key="7">
    <source>
        <dbReference type="ARBA" id="ARBA00023242"/>
    </source>
</evidence>
<evidence type="ECO:0000313" key="11">
    <source>
        <dbReference type="EnsemblPlants" id="AET4Gv20286900.1"/>
    </source>
</evidence>
<dbReference type="SMART" id="SM00355">
    <property type="entry name" value="ZnF_C2H2"/>
    <property type="match status" value="1"/>
</dbReference>
<organism evidence="11 12">
    <name type="scientific">Aegilops tauschii subsp. strangulata</name>
    <name type="common">Goatgrass</name>
    <dbReference type="NCBI Taxonomy" id="200361"/>
    <lineage>
        <taxon>Eukaryota</taxon>
        <taxon>Viridiplantae</taxon>
        <taxon>Streptophyta</taxon>
        <taxon>Embryophyta</taxon>
        <taxon>Tracheophyta</taxon>
        <taxon>Spermatophyta</taxon>
        <taxon>Magnoliopsida</taxon>
        <taxon>Liliopsida</taxon>
        <taxon>Poales</taxon>
        <taxon>Poaceae</taxon>
        <taxon>BOP clade</taxon>
        <taxon>Pooideae</taxon>
        <taxon>Triticodae</taxon>
        <taxon>Triticeae</taxon>
        <taxon>Triticinae</taxon>
        <taxon>Aegilops</taxon>
    </lineage>
</organism>
<keyword evidence="2" id="KW-0479">Metal-binding</keyword>
<reference evidence="11" key="5">
    <citation type="journal article" date="2021" name="G3 (Bethesda)">
        <title>Aegilops tauschii genome assembly Aet v5.0 features greater sequence contiguity and improved annotation.</title>
        <authorList>
            <person name="Wang L."/>
            <person name="Zhu T."/>
            <person name="Rodriguez J.C."/>
            <person name="Deal K.R."/>
            <person name="Dubcovsky J."/>
            <person name="McGuire P.E."/>
            <person name="Lux T."/>
            <person name="Spannagl M."/>
            <person name="Mayer K.F.X."/>
            <person name="Baldrich P."/>
            <person name="Meyers B.C."/>
            <person name="Huo N."/>
            <person name="Gu Y.Q."/>
            <person name="Zhou H."/>
            <person name="Devos K.M."/>
            <person name="Bennetzen J.L."/>
            <person name="Unver T."/>
            <person name="Budak H."/>
            <person name="Gulick P.J."/>
            <person name="Galiba G."/>
            <person name="Kalapos B."/>
            <person name="Nelson D.R."/>
            <person name="Li P."/>
            <person name="You F.M."/>
            <person name="Luo M.C."/>
            <person name="Dvorak J."/>
        </authorList>
    </citation>
    <scope>NUCLEOTIDE SEQUENCE [LARGE SCALE GENOMIC DNA]</scope>
    <source>
        <strain evidence="11">cv. AL8/78</strain>
    </source>
</reference>
<accession>A0A453HT59</accession>
<dbReference type="Gene3D" id="3.30.160.60">
    <property type="entry name" value="Classic Zinc Finger"/>
    <property type="match status" value="1"/>
</dbReference>
<dbReference type="PROSITE" id="PS50157">
    <property type="entry name" value="ZINC_FINGER_C2H2_2"/>
    <property type="match status" value="1"/>
</dbReference>
<reference evidence="11" key="3">
    <citation type="journal article" date="2017" name="Nature">
        <title>Genome sequence of the progenitor of the wheat D genome Aegilops tauschii.</title>
        <authorList>
            <person name="Luo M.C."/>
            <person name="Gu Y.Q."/>
            <person name="Puiu D."/>
            <person name="Wang H."/>
            <person name="Twardziok S.O."/>
            <person name="Deal K.R."/>
            <person name="Huo N."/>
            <person name="Zhu T."/>
            <person name="Wang L."/>
            <person name="Wang Y."/>
            <person name="McGuire P.E."/>
            <person name="Liu S."/>
            <person name="Long H."/>
            <person name="Ramasamy R.K."/>
            <person name="Rodriguez J.C."/>
            <person name="Van S.L."/>
            <person name="Yuan L."/>
            <person name="Wang Z."/>
            <person name="Xia Z."/>
            <person name="Xiao L."/>
            <person name="Anderson O.D."/>
            <person name="Ouyang S."/>
            <person name="Liang Y."/>
            <person name="Zimin A.V."/>
            <person name="Pertea G."/>
            <person name="Qi P."/>
            <person name="Bennetzen J.L."/>
            <person name="Dai X."/>
            <person name="Dawson M.W."/>
            <person name="Muller H.G."/>
            <person name="Kugler K."/>
            <person name="Rivarola-Duarte L."/>
            <person name="Spannagl M."/>
            <person name="Mayer K.F.X."/>
            <person name="Lu F.H."/>
            <person name="Bevan M.W."/>
            <person name="Leroy P."/>
            <person name="Li P."/>
            <person name="You F.M."/>
            <person name="Sun Q."/>
            <person name="Liu Z."/>
            <person name="Lyons E."/>
            <person name="Wicker T."/>
            <person name="Salzberg S.L."/>
            <person name="Devos K.M."/>
            <person name="Dvorak J."/>
        </authorList>
    </citation>
    <scope>NUCLEOTIDE SEQUENCE [LARGE SCALE GENOMIC DNA]</scope>
    <source>
        <strain evidence="11">cv. AL8/78</strain>
    </source>
</reference>
<sequence>LSMQASHTDVLISLSSSSQLTALSSPTPIIQARKLRGEALTCADLDSKTGKQSMEQLAKCRGIPAWAAAYASDPSSSSWEERAFARDAAADLLVWPPRSYSCTFCQREFRSAQALGGHMNVHRRDRARLRHGDDDQAQQEQADEPHEDDSTSAMYKQLELFRNPSTTTPSSHLSTINKERNNNKVAVSIAVRDQEAADHQYDNRQDLELSGRRRVNQAPVALASPYEQGAFLDHSKVIMKTISNPSSSSLNPHVDQGEVDLYLKKQGLVDLELRLGANPNVASHAT</sequence>
<keyword evidence="7" id="KW-0539">Nucleus</keyword>
<dbReference type="AlphaFoldDB" id="A0A453HT59"/>
<evidence type="ECO:0000256" key="5">
    <source>
        <dbReference type="ARBA" id="ARBA00023015"/>
    </source>
</evidence>
<evidence type="ECO:0000256" key="3">
    <source>
        <dbReference type="ARBA" id="ARBA00022771"/>
    </source>
</evidence>
<feature type="region of interest" description="Disordered" evidence="9">
    <location>
        <begin position="127"/>
        <end position="152"/>
    </location>
</feature>
<dbReference type="GO" id="GO:0005634">
    <property type="term" value="C:nucleus"/>
    <property type="evidence" value="ECO:0007669"/>
    <property type="project" value="UniProtKB-SubCell"/>
</dbReference>
<dbReference type="PANTHER" id="PTHR45801:SF83">
    <property type="entry name" value="C2H2-TYPE DOMAIN-CONTAINING PROTEIN"/>
    <property type="match status" value="1"/>
</dbReference>
<dbReference type="Pfam" id="PF13912">
    <property type="entry name" value="zf-C2H2_6"/>
    <property type="match status" value="1"/>
</dbReference>
<reference evidence="12" key="1">
    <citation type="journal article" date="2014" name="Science">
        <title>Ancient hybridizations among the ancestral genomes of bread wheat.</title>
        <authorList>
            <consortium name="International Wheat Genome Sequencing Consortium,"/>
            <person name="Marcussen T."/>
            <person name="Sandve S.R."/>
            <person name="Heier L."/>
            <person name="Spannagl M."/>
            <person name="Pfeifer M."/>
            <person name="Jakobsen K.S."/>
            <person name="Wulff B.B."/>
            <person name="Steuernagel B."/>
            <person name="Mayer K.F."/>
            <person name="Olsen O.A."/>
        </authorList>
    </citation>
    <scope>NUCLEOTIDE SEQUENCE [LARGE SCALE GENOMIC DNA]</scope>
    <source>
        <strain evidence="12">cv. AL8/78</strain>
    </source>
</reference>